<dbReference type="Pfam" id="PF00535">
    <property type="entry name" value="Glycos_transf_2"/>
    <property type="match status" value="1"/>
</dbReference>
<dbReference type="PANTHER" id="PTHR10859">
    <property type="entry name" value="GLYCOSYL TRANSFERASE"/>
    <property type="match status" value="1"/>
</dbReference>
<protein>
    <submittedName>
        <fullName evidence="2">Glycosyltransferase family 2 protein</fullName>
    </submittedName>
</protein>
<dbReference type="GO" id="GO:0006487">
    <property type="term" value="P:protein N-linked glycosylation"/>
    <property type="evidence" value="ECO:0007669"/>
    <property type="project" value="TreeGrafter"/>
</dbReference>
<name>A0A5C7VP30_9PROT</name>
<keyword evidence="2" id="KW-0808">Transferase</keyword>
<dbReference type="SUPFAM" id="SSF53448">
    <property type="entry name" value="Nucleotide-diphospho-sugar transferases"/>
    <property type="match status" value="1"/>
</dbReference>
<evidence type="ECO:0000313" key="2">
    <source>
        <dbReference type="EMBL" id="TXI26273.1"/>
    </source>
</evidence>
<evidence type="ECO:0000259" key="1">
    <source>
        <dbReference type="Pfam" id="PF00535"/>
    </source>
</evidence>
<comment type="caution">
    <text evidence="2">The sequence shown here is derived from an EMBL/GenBank/DDBJ whole genome shotgun (WGS) entry which is preliminary data.</text>
</comment>
<proteinExistence type="predicted"/>
<dbReference type="Gene3D" id="3.90.550.10">
    <property type="entry name" value="Spore Coat Polysaccharide Biosynthesis Protein SpsA, Chain A"/>
    <property type="match status" value="1"/>
</dbReference>
<sequence>MIAPLTTPSTSHILLIPSYNPGNLIMITVREALLQWQPVWVVCDGSTDGSTAILQKMSEDNPNLRVIVVPFNLGKGAAVMEGLRQASESGFTHALTMDADGQHPAYLIPRFMNISTDNPDSMILGKPVFDDTAPQLRVQGRKISNFLANLDTLWMGIGDSLYGFRVYPIAPLLHIMQQNRFMRRFDFDIEAVVRLCWKNIRPINVDAPVKYLNADEGGVSHFNYWRDNALLTWMHIRLIAGFIVRLPLLLWRKFNS</sequence>
<dbReference type="Proteomes" id="UP000321055">
    <property type="component" value="Unassembled WGS sequence"/>
</dbReference>
<dbReference type="EMBL" id="SSFX01000106">
    <property type="protein sequence ID" value="TXI26273.1"/>
    <property type="molecule type" value="Genomic_DNA"/>
</dbReference>
<feature type="domain" description="Glycosyltransferase 2-like" evidence="1">
    <location>
        <begin position="15"/>
        <end position="143"/>
    </location>
</feature>
<dbReference type="InterPro" id="IPR029044">
    <property type="entry name" value="Nucleotide-diphossugar_trans"/>
</dbReference>
<reference evidence="2 3" key="1">
    <citation type="submission" date="2018-09" db="EMBL/GenBank/DDBJ databases">
        <title>Metagenome Assembled Genomes from an Advanced Water Purification Facility.</title>
        <authorList>
            <person name="Stamps B.W."/>
            <person name="Spear J.R."/>
        </authorList>
    </citation>
    <scope>NUCLEOTIDE SEQUENCE [LARGE SCALE GENOMIC DNA]</scope>
    <source>
        <strain evidence="2">Bin_54_1</strain>
    </source>
</reference>
<evidence type="ECO:0000313" key="3">
    <source>
        <dbReference type="Proteomes" id="UP000321055"/>
    </source>
</evidence>
<dbReference type="GO" id="GO:0016740">
    <property type="term" value="F:transferase activity"/>
    <property type="evidence" value="ECO:0007669"/>
    <property type="project" value="UniProtKB-KW"/>
</dbReference>
<accession>A0A5C7VP30</accession>
<organism evidence="2 3">
    <name type="scientific">Nitrosomonas oligotropha</name>
    <dbReference type="NCBI Taxonomy" id="42354"/>
    <lineage>
        <taxon>Bacteria</taxon>
        <taxon>Pseudomonadati</taxon>
        <taxon>Pseudomonadota</taxon>
        <taxon>Betaproteobacteria</taxon>
        <taxon>Nitrosomonadales</taxon>
        <taxon>Nitrosomonadaceae</taxon>
        <taxon>Nitrosomonas</taxon>
    </lineage>
</organism>
<dbReference type="PANTHER" id="PTHR10859:SF91">
    <property type="entry name" value="DOLICHYL-PHOSPHATE BETA-GLUCOSYLTRANSFERASE"/>
    <property type="match status" value="1"/>
</dbReference>
<dbReference type="CDD" id="cd04179">
    <property type="entry name" value="DPM_DPG-synthase_like"/>
    <property type="match status" value="1"/>
</dbReference>
<dbReference type="InterPro" id="IPR001173">
    <property type="entry name" value="Glyco_trans_2-like"/>
</dbReference>
<gene>
    <name evidence="2" type="ORF">E6Q60_12955</name>
</gene>
<dbReference type="AlphaFoldDB" id="A0A5C7VP30"/>